<evidence type="ECO:0000259" key="1">
    <source>
        <dbReference type="Pfam" id="PF00160"/>
    </source>
</evidence>
<dbReference type="InterPro" id="IPR029000">
    <property type="entry name" value="Cyclophilin-like_dom_sf"/>
</dbReference>
<name>A0ABQ6MCA3_9STRA</name>
<organism evidence="2 3">
    <name type="scientific">Tetraparma gracilis</name>
    <dbReference type="NCBI Taxonomy" id="2962635"/>
    <lineage>
        <taxon>Eukaryota</taxon>
        <taxon>Sar</taxon>
        <taxon>Stramenopiles</taxon>
        <taxon>Ochrophyta</taxon>
        <taxon>Bolidophyceae</taxon>
        <taxon>Parmales</taxon>
        <taxon>Triparmaceae</taxon>
        <taxon>Tetraparma</taxon>
    </lineage>
</organism>
<reference evidence="2 3" key="1">
    <citation type="journal article" date="2023" name="Commun. Biol.">
        <title>Genome analysis of Parmales, the sister group of diatoms, reveals the evolutionary specialization of diatoms from phago-mixotrophs to photoautotrophs.</title>
        <authorList>
            <person name="Ban H."/>
            <person name="Sato S."/>
            <person name="Yoshikawa S."/>
            <person name="Yamada K."/>
            <person name="Nakamura Y."/>
            <person name="Ichinomiya M."/>
            <person name="Sato N."/>
            <person name="Blanc-Mathieu R."/>
            <person name="Endo H."/>
            <person name="Kuwata A."/>
            <person name="Ogata H."/>
        </authorList>
    </citation>
    <scope>NUCLEOTIDE SEQUENCE [LARGE SCALE GENOMIC DNA]</scope>
</reference>
<dbReference type="SUPFAM" id="SSF50891">
    <property type="entry name" value="Cyclophilin-like"/>
    <property type="match status" value="1"/>
</dbReference>
<comment type="caution">
    <text evidence="2">The sequence shown here is derived from an EMBL/GenBank/DDBJ whole genome shotgun (WGS) entry which is preliminary data.</text>
</comment>
<feature type="non-terminal residue" evidence="2">
    <location>
        <position position="174"/>
    </location>
</feature>
<feature type="domain" description="PPIase cyclophilin-type" evidence="1">
    <location>
        <begin position="35"/>
        <end position="164"/>
    </location>
</feature>
<accession>A0ABQ6MCA3</accession>
<gene>
    <name evidence="2" type="ORF">TeGR_g8194</name>
</gene>
<dbReference type="Gene3D" id="2.40.100.10">
    <property type="entry name" value="Cyclophilin-like"/>
    <property type="match status" value="1"/>
</dbReference>
<evidence type="ECO:0000313" key="2">
    <source>
        <dbReference type="EMBL" id="GMI23700.1"/>
    </source>
</evidence>
<dbReference type="Pfam" id="PF00160">
    <property type="entry name" value="Pro_isomerase"/>
    <property type="match status" value="1"/>
</dbReference>
<dbReference type="EMBL" id="BRYB01003978">
    <property type="protein sequence ID" value="GMI23700.1"/>
    <property type="molecule type" value="Genomic_DNA"/>
</dbReference>
<evidence type="ECO:0000313" key="3">
    <source>
        <dbReference type="Proteomes" id="UP001165060"/>
    </source>
</evidence>
<sequence>MAAADCLARCLASYSPALCNPSLAHTPDSFFISWNTTAGVFKTEHHRTDSPHGVDRLYLLVTNNYFDHNSFYRTIDSWVSQFGVSPDPDLNCVFEQKLPGAVIPDDPVLKGTSNKKGWMAFSAEYGEDGVATNRTSELFINLNDNTQLDAAGFSLIGKVVEGYEGTVAKLYSGY</sequence>
<proteinExistence type="predicted"/>
<dbReference type="Proteomes" id="UP001165060">
    <property type="component" value="Unassembled WGS sequence"/>
</dbReference>
<protein>
    <recommendedName>
        <fullName evidence="1">PPIase cyclophilin-type domain-containing protein</fullName>
    </recommendedName>
</protein>
<keyword evidence="3" id="KW-1185">Reference proteome</keyword>
<dbReference type="InterPro" id="IPR002130">
    <property type="entry name" value="Cyclophilin-type_PPIase_dom"/>
</dbReference>